<comment type="caution">
    <text evidence="1">The sequence shown here is derived from an EMBL/GenBank/DDBJ whole genome shotgun (WGS) entry which is preliminary data.</text>
</comment>
<name>A0A8S2TX82_9BILA</name>
<gene>
    <name evidence="1" type="ORF">SMN809_LOCUS26230</name>
</gene>
<dbReference type="Proteomes" id="UP000676336">
    <property type="component" value="Unassembled WGS sequence"/>
</dbReference>
<reference evidence="1" key="1">
    <citation type="submission" date="2021-02" db="EMBL/GenBank/DDBJ databases">
        <authorList>
            <person name="Nowell W R."/>
        </authorList>
    </citation>
    <scope>NUCLEOTIDE SEQUENCE</scope>
</reference>
<accession>A0A8S2TX82</accession>
<protein>
    <submittedName>
        <fullName evidence="1">Uncharacterized protein</fullName>
    </submittedName>
</protein>
<dbReference type="AlphaFoldDB" id="A0A8S2TX82"/>
<evidence type="ECO:0000313" key="1">
    <source>
        <dbReference type="EMBL" id="CAF4303976.1"/>
    </source>
</evidence>
<evidence type="ECO:0000313" key="2">
    <source>
        <dbReference type="Proteomes" id="UP000676336"/>
    </source>
</evidence>
<dbReference type="EMBL" id="CAJOBI010036844">
    <property type="protein sequence ID" value="CAF4303976.1"/>
    <property type="molecule type" value="Genomic_DNA"/>
</dbReference>
<organism evidence="1 2">
    <name type="scientific">Rotaria magnacalcarata</name>
    <dbReference type="NCBI Taxonomy" id="392030"/>
    <lineage>
        <taxon>Eukaryota</taxon>
        <taxon>Metazoa</taxon>
        <taxon>Spiralia</taxon>
        <taxon>Gnathifera</taxon>
        <taxon>Rotifera</taxon>
        <taxon>Eurotatoria</taxon>
        <taxon>Bdelloidea</taxon>
        <taxon>Philodinida</taxon>
        <taxon>Philodinidae</taxon>
        <taxon>Rotaria</taxon>
    </lineage>
</organism>
<sequence>MTNIATAISEDRSIISKIGTLYFS</sequence>
<feature type="non-terminal residue" evidence="1">
    <location>
        <position position="24"/>
    </location>
</feature>
<proteinExistence type="predicted"/>